<dbReference type="Proteomes" id="UP000887572">
    <property type="component" value="Unplaced"/>
</dbReference>
<evidence type="ECO:0000313" key="2">
    <source>
        <dbReference type="WBParaSite" id="Gr19_v10_g16915.t1"/>
    </source>
</evidence>
<organism evidence="1 2">
    <name type="scientific">Globodera rostochiensis</name>
    <name type="common">Golden nematode worm</name>
    <name type="synonym">Heterodera rostochiensis</name>
    <dbReference type="NCBI Taxonomy" id="31243"/>
    <lineage>
        <taxon>Eukaryota</taxon>
        <taxon>Metazoa</taxon>
        <taxon>Ecdysozoa</taxon>
        <taxon>Nematoda</taxon>
        <taxon>Chromadorea</taxon>
        <taxon>Rhabditida</taxon>
        <taxon>Tylenchina</taxon>
        <taxon>Tylenchomorpha</taxon>
        <taxon>Tylenchoidea</taxon>
        <taxon>Heteroderidae</taxon>
        <taxon>Heteroderinae</taxon>
        <taxon>Globodera</taxon>
    </lineage>
</organism>
<dbReference type="AlphaFoldDB" id="A0A914HFL8"/>
<accession>A0A914HFL8</accession>
<reference evidence="2" key="1">
    <citation type="submission" date="2022-11" db="UniProtKB">
        <authorList>
            <consortium name="WormBaseParasite"/>
        </authorList>
    </citation>
    <scope>IDENTIFICATION</scope>
</reference>
<evidence type="ECO:0000313" key="1">
    <source>
        <dbReference type="Proteomes" id="UP000887572"/>
    </source>
</evidence>
<keyword evidence="1" id="KW-1185">Reference proteome</keyword>
<dbReference type="WBParaSite" id="Gr19_v10_g16915.t1">
    <property type="protein sequence ID" value="Gr19_v10_g16915.t1"/>
    <property type="gene ID" value="Gr19_v10_g16915"/>
</dbReference>
<sequence length="345" mass="40008">MSDNVSDEEQQQQMEELFICADIWLEVFAFLDPVKLGLKMALISDRFDVLVDEHFKLRKWSLSWLQIRRAIGGNGAQIVNRRSGELLPIPQGPLPDKVIGFEQIQISYVDKTVIEFLQRIRRLFDSAETNVYLATLTISDDSLEIVWQKIWPFVSDNIWGFLDYFVLDNFRKFSPTVLRNCAKLRRIFSFGLFPEFPAEDNADASSGQALAKWLITAREDDRPKTLRCVFSSTGMEGLKAAFVNASEQVNFIIKCWAYDGEVVPFELENNWTGERLTLRQMDERWWLLVRCPIVREEDKWAKWEEEAIEWGSLSGWNLISIGFDDWDIGDGMLDENDDGPSEPRK</sequence>
<name>A0A914HFL8_GLORO</name>
<proteinExistence type="predicted"/>
<protein>
    <submittedName>
        <fullName evidence="2">F-box domain-containing protein</fullName>
    </submittedName>
</protein>